<evidence type="ECO:0000313" key="9">
    <source>
        <dbReference type="Proteomes" id="UP000235965"/>
    </source>
</evidence>
<protein>
    <recommendedName>
        <fullName evidence="10">MAM domain-containing protein</fullName>
    </recommendedName>
</protein>
<keyword evidence="3" id="KW-1133">Transmembrane helix</keyword>
<dbReference type="GO" id="GO:0016020">
    <property type="term" value="C:membrane"/>
    <property type="evidence" value="ECO:0007669"/>
    <property type="project" value="InterPro"/>
</dbReference>
<dbReference type="InParanoid" id="A0A2J7Q3C7"/>
<evidence type="ECO:0000313" key="8">
    <source>
        <dbReference type="EMBL" id="PNF23102.1"/>
    </source>
</evidence>
<dbReference type="OrthoDB" id="6107927at2759"/>
<dbReference type="PROSITE" id="PS00524">
    <property type="entry name" value="SMB_1"/>
    <property type="match status" value="1"/>
</dbReference>
<evidence type="ECO:0000256" key="3">
    <source>
        <dbReference type="SAM" id="Phobius"/>
    </source>
</evidence>
<dbReference type="PROSITE" id="PS50923">
    <property type="entry name" value="SUSHI"/>
    <property type="match status" value="2"/>
</dbReference>
<dbReference type="PROSITE" id="PS50060">
    <property type="entry name" value="MAM_2"/>
    <property type="match status" value="1"/>
</dbReference>
<keyword evidence="4" id="KW-0732">Signal</keyword>
<dbReference type="Pfam" id="PF00084">
    <property type="entry name" value="Sushi"/>
    <property type="match status" value="1"/>
</dbReference>
<dbReference type="SMART" id="SM00137">
    <property type="entry name" value="MAM"/>
    <property type="match status" value="1"/>
</dbReference>
<gene>
    <name evidence="8" type="ORF">B7P43_G09127</name>
</gene>
<dbReference type="STRING" id="105785.A0A2J7Q3C7"/>
<feature type="transmembrane region" description="Helical" evidence="3">
    <location>
        <begin position="702"/>
        <end position="725"/>
    </location>
</feature>
<keyword evidence="9" id="KW-1185">Reference proteome</keyword>
<reference evidence="8 9" key="1">
    <citation type="submission" date="2017-12" db="EMBL/GenBank/DDBJ databases">
        <title>Hemimetabolous genomes reveal molecular basis of termite eusociality.</title>
        <authorList>
            <person name="Harrison M.C."/>
            <person name="Jongepier E."/>
            <person name="Robertson H.M."/>
            <person name="Arning N."/>
            <person name="Bitard-Feildel T."/>
            <person name="Chao H."/>
            <person name="Childers C.P."/>
            <person name="Dinh H."/>
            <person name="Doddapaneni H."/>
            <person name="Dugan S."/>
            <person name="Gowin J."/>
            <person name="Greiner C."/>
            <person name="Han Y."/>
            <person name="Hu H."/>
            <person name="Hughes D.S.T."/>
            <person name="Huylmans A.-K."/>
            <person name="Kemena C."/>
            <person name="Kremer L.P.M."/>
            <person name="Lee S.L."/>
            <person name="Lopez-Ezquerra A."/>
            <person name="Mallet L."/>
            <person name="Monroy-Kuhn J.M."/>
            <person name="Moser A."/>
            <person name="Murali S.C."/>
            <person name="Muzny D.M."/>
            <person name="Otani S."/>
            <person name="Piulachs M.-D."/>
            <person name="Poelchau M."/>
            <person name="Qu J."/>
            <person name="Schaub F."/>
            <person name="Wada-Katsumata A."/>
            <person name="Worley K.C."/>
            <person name="Xie Q."/>
            <person name="Ylla G."/>
            <person name="Poulsen M."/>
            <person name="Gibbs R.A."/>
            <person name="Schal C."/>
            <person name="Richards S."/>
            <person name="Belles X."/>
            <person name="Korb J."/>
            <person name="Bornberg-Bauer E."/>
        </authorList>
    </citation>
    <scope>NUCLEOTIDE SEQUENCE [LARGE SCALE GENOMIC DNA]</scope>
    <source>
        <tissue evidence="8">Whole body</tissue>
    </source>
</reference>
<evidence type="ECO:0000256" key="1">
    <source>
        <dbReference type="ARBA" id="ARBA00023157"/>
    </source>
</evidence>
<evidence type="ECO:0000259" key="6">
    <source>
        <dbReference type="PROSITE" id="PS50923"/>
    </source>
</evidence>
<keyword evidence="1" id="KW-1015">Disulfide bond</keyword>
<dbReference type="InterPro" id="IPR000436">
    <property type="entry name" value="Sushi_SCR_CCP_dom"/>
</dbReference>
<evidence type="ECO:0000256" key="2">
    <source>
        <dbReference type="PROSITE-ProRule" id="PRU00302"/>
    </source>
</evidence>
<keyword evidence="2" id="KW-0768">Sushi</keyword>
<keyword evidence="3" id="KW-0812">Transmembrane</keyword>
<sequence length="767" mass="84532">MKLCGASCVFLALFISIHITSAVISMKRCPRPTLLNGQVRVMSRGRTAKFRCNQTFQLLGEKYATCLRGVWDTIPICVKSGCVSLPYLKNGQVVESYRGAVVKFLCNPGYSLFGSSIMYCNGAVWNGTIPECKASEKIAQTWCDFESQDLCGWTQDPHHNFDWSRQNFQALSGSVDTGPSFDHTLGPGRGGYYMFIGSSSHRMENDTARLYSPVYGSQLTSSQPSCFIFWYHMYGATTGSLHVYMKPENTEFGGSLLPRFTKSGEQGNQWYQGIVLLPSTNESFQIIIEAVRGAGYVSDTAIDDVKIANGSECLAIVTNAPSLRESVNQNGGSNEIYDSTQSCRLRCTIEQFAGTHTTASASETPIFAECECHLGCLQTATCCPDYASYCMLVAPTEIQKVTKPAIVSRPYHTPPPLPPLPPFPSVQLATTSVSTNTYTFEMTSKLLKPLENPTVPVVTYKPTQSPWTLDGLKGYQSSTTELNKRIPIPTDPTPLILQRPTKKPLVISHYDKPAVQFTSVKPTTTSVTPHFAISSHTDTQRIDQAVSELNKTAVTKSVNILSSKALFTAITALKILTVSIPRNSSVTSATEFVPKQSSTTPKTTPVTQKYPKVIQLTRKPAVVSVRPVTSLKETARTSAPAMPPPIILQSTVARNTQDITEQLNYPVSTTELPWMKVTRGQKWMQARRGPVPRRKEFLSSSVIVGILVAVILIITAIAIATYFVVRNRRRVHRQQCMADDSDVRFLTSDEALDFSLARPIDSNDDYL</sequence>
<dbReference type="EMBL" id="NEVH01019068">
    <property type="protein sequence ID" value="PNF23102.1"/>
    <property type="molecule type" value="Genomic_DNA"/>
</dbReference>
<dbReference type="SMART" id="SM00032">
    <property type="entry name" value="CCP"/>
    <property type="match status" value="2"/>
</dbReference>
<name>A0A2J7Q3C7_9NEOP</name>
<dbReference type="Pfam" id="PF00629">
    <property type="entry name" value="MAM"/>
    <property type="match status" value="1"/>
</dbReference>
<feature type="chain" id="PRO_5014430816" description="MAM domain-containing protein" evidence="4">
    <location>
        <begin position="23"/>
        <end position="767"/>
    </location>
</feature>
<dbReference type="InterPro" id="IPR001212">
    <property type="entry name" value="Somatomedin_B_dom"/>
</dbReference>
<dbReference type="SUPFAM" id="SSF57535">
    <property type="entry name" value="Complement control module/SCR domain"/>
    <property type="match status" value="2"/>
</dbReference>
<dbReference type="Proteomes" id="UP000235965">
    <property type="component" value="Unassembled WGS sequence"/>
</dbReference>
<feature type="signal peptide" evidence="4">
    <location>
        <begin position="1"/>
        <end position="22"/>
    </location>
</feature>
<dbReference type="SUPFAM" id="SSF49899">
    <property type="entry name" value="Concanavalin A-like lectins/glucanases"/>
    <property type="match status" value="1"/>
</dbReference>
<dbReference type="CDD" id="cd00033">
    <property type="entry name" value="CCP"/>
    <property type="match status" value="2"/>
</dbReference>
<evidence type="ECO:0000256" key="4">
    <source>
        <dbReference type="SAM" id="SignalP"/>
    </source>
</evidence>
<dbReference type="FunCoup" id="A0A2J7Q3C7">
    <property type="interactions" value="11"/>
</dbReference>
<organism evidence="8 9">
    <name type="scientific">Cryptotermes secundus</name>
    <dbReference type="NCBI Taxonomy" id="105785"/>
    <lineage>
        <taxon>Eukaryota</taxon>
        <taxon>Metazoa</taxon>
        <taxon>Ecdysozoa</taxon>
        <taxon>Arthropoda</taxon>
        <taxon>Hexapoda</taxon>
        <taxon>Insecta</taxon>
        <taxon>Pterygota</taxon>
        <taxon>Neoptera</taxon>
        <taxon>Polyneoptera</taxon>
        <taxon>Dictyoptera</taxon>
        <taxon>Blattodea</taxon>
        <taxon>Blattoidea</taxon>
        <taxon>Termitoidae</taxon>
        <taxon>Kalotermitidae</taxon>
        <taxon>Cryptotermitinae</taxon>
        <taxon>Cryptotermes</taxon>
    </lineage>
</organism>
<dbReference type="InterPro" id="IPR013320">
    <property type="entry name" value="ConA-like_dom_sf"/>
</dbReference>
<dbReference type="InterPro" id="IPR035976">
    <property type="entry name" value="Sushi/SCR/CCP_sf"/>
</dbReference>
<dbReference type="InterPro" id="IPR051560">
    <property type="entry name" value="MAM_domain-containing"/>
</dbReference>
<feature type="domain" description="Sushi" evidence="6">
    <location>
        <begin position="80"/>
        <end position="134"/>
    </location>
</feature>
<evidence type="ECO:0000259" key="5">
    <source>
        <dbReference type="PROSITE" id="PS50060"/>
    </source>
</evidence>
<feature type="domain" description="SMB" evidence="7">
    <location>
        <begin position="339"/>
        <end position="396"/>
    </location>
</feature>
<comment type="caution">
    <text evidence="8">The sequence shown here is derived from an EMBL/GenBank/DDBJ whole genome shotgun (WGS) entry which is preliminary data.</text>
</comment>
<dbReference type="Pfam" id="PF01033">
    <property type="entry name" value="Somatomedin_B"/>
    <property type="match status" value="1"/>
</dbReference>
<dbReference type="PANTHER" id="PTHR23282">
    <property type="entry name" value="APICAL ENDOSOMAL GLYCOPROTEIN PRECURSOR"/>
    <property type="match status" value="1"/>
</dbReference>
<keyword evidence="3" id="KW-0472">Membrane</keyword>
<dbReference type="Gene3D" id="4.10.410.20">
    <property type="match status" value="1"/>
</dbReference>
<comment type="caution">
    <text evidence="2">Lacks conserved residue(s) required for the propagation of feature annotation.</text>
</comment>
<dbReference type="Gene3D" id="2.10.70.10">
    <property type="entry name" value="Complement Module, domain 1"/>
    <property type="match status" value="2"/>
</dbReference>
<dbReference type="PROSITE" id="PS50958">
    <property type="entry name" value="SMB_2"/>
    <property type="match status" value="1"/>
</dbReference>
<feature type="domain" description="Sushi" evidence="6">
    <location>
        <begin position="27"/>
        <end position="79"/>
    </location>
</feature>
<dbReference type="PANTHER" id="PTHR23282:SF146">
    <property type="entry name" value="RT07201P-RELATED"/>
    <property type="match status" value="1"/>
</dbReference>
<dbReference type="Gene3D" id="2.60.120.200">
    <property type="match status" value="1"/>
</dbReference>
<evidence type="ECO:0000259" key="7">
    <source>
        <dbReference type="PROSITE" id="PS50958"/>
    </source>
</evidence>
<evidence type="ECO:0008006" key="10">
    <source>
        <dbReference type="Google" id="ProtNLM"/>
    </source>
</evidence>
<feature type="domain" description="MAM" evidence="5">
    <location>
        <begin position="141"/>
        <end position="315"/>
    </location>
</feature>
<accession>A0A2J7Q3C7</accession>
<dbReference type="InterPro" id="IPR000998">
    <property type="entry name" value="MAM_dom"/>
</dbReference>
<dbReference type="CDD" id="cd06263">
    <property type="entry name" value="MAM"/>
    <property type="match status" value="1"/>
</dbReference>
<proteinExistence type="predicted"/>
<dbReference type="AlphaFoldDB" id="A0A2J7Q3C7"/>